<gene>
    <name evidence="2" type="ORF">B0J12DRAFT_561047</name>
</gene>
<sequence length="359" mass="39654">MSDSDADPTPTLPPDAEIEQTLRGLVRDIWLSGNHDNLTVNHIRNSAEAKLHLPEAFFKTDPAWKPRSKAIVTDQFDGSEAEAAEPEEPPKKKSAPNPRSVPQKRKAQAKKPAGASTKSSERKRQKVSGASDEDEDSAKSRVIHEDSEGEDTSSPTLLSASSRKGSLQPGLADDDGDVTNAHKKSKSPDQDTKPEASDSDMSVLIDEPPKKKRQRNAGPAKEKNSKPASKKGNSKEVKEPDPQEAEIRRLQGWLVKCGIRKLWGKELKPFDTPKAKINHLKEMLKEAGMDGRYSVEKARQIKERRELAADLEAVQEGAKRWGQSEEEEVEDAGTRPRRRLAKGLKDLEGLIESEGEESD</sequence>
<feature type="compositionally biased region" description="Acidic residues" evidence="1">
    <location>
        <begin position="77"/>
        <end position="87"/>
    </location>
</feature>
<feature type="compositionally biased region" description="Polar residues" evidence="1">
    <location>
        <begin position="152"/>
        <end position="165"/>
    </location>
</feature>
<evidence type="ECO:0000256" key="1">
    <source>
        <dbReference type="SAM" id="MobiDB-lite"/>
    </source>
</evidence>
<keyword evidence="3" id="KW-1185">Reference proteome</keyword>
<feature type="compositionally biased region" description="Basic and acidic residues" evidence="1">
    <location>
        <begin position="233"/>
        <end position="245"/>
    </location>
</feature>
<feature type="compositionally biased region" description="Basic and acidic residues" evidence="1">
    <location>
        <begin position="186"/>
        <end position="196"/>
    </location>
</feature>
<organism evidence="2 3">
    <name type="scientific">Macrophomina phaseolina</name>
    <dbReference type="NCBI Taxonomy" id="35725"/>
    <lineage>
        <taxon>Eukaryota</taxon>
        <taxon>Fungi</taxon>
        <taxon>Dikarya</taxon>
        <taxon>Ascomycota</taxon>
        <taxon>Pezizomycotina</taxon>
        <taxon>Dothideomycetes</taxon>
        <taxon>Dothideomycetes incertae sedis</taxon>
        <taxon>Botryosphaeriales</taxon>
        <taxon>Botryosphaeriaceae</taxon>
        <taxon>Macrophomina</taxon>
    </lineage>
</organism>
<feature type="compositionally biased region" description="Acidic residues" evidence="1">
    <location>
        <begin position="349"/>
        <end position="359"/>
    </location>
</feature>
<feature type="region of interest" description="Disordered" evidence="1">
    <location>
        <begin position="60"/>
        <end position="245"/>
    </location>
</feature>
<evidence type="ECO:0000313" key="3">
    <source>
        <dbReference type="Proteomes" id="UP000774617"/>
    </source>
</evidence>
<dbReference type="InterPro" id="IPR037647">
    <property type="entry name" value="HIRIP3"/>
</dbReference>
<reference evidence="2 3" key="1">
    <citation type="journal article" date="2021" name="Nat. Commun.">
        <title>Genetic determinants of endophytism in the Arabidopsis root mycobiome.</title>
        <authorList>
            <person name="Mesny F."/>
            <person name="Miyauchi S."/>
            <person name="Thiergart T."/>
            <person name="Pickel B."/>
            <person name="Atanasova L."/>
            <person name="Karlsson M."/>
            <person name="Huettel B."/>
            <person name="Barry K.W."/>
            <person name="Haridas S."/>
            <person name="Chen C."/>
            <person name="Bauer D."/>
            <person name="Andreopoulos W."/>
            <person name="Pangilinan J."/>
            <person name="LaButti K."/>
            <person name="Riley R."/>
            <person name="Lipzen A."/>
            <person name="Clum A."/>
            <person name="Drula E."/>
            <person name="Henrissat B."/>
            <person name="Kohler A."/>
            <person name="Grigoriev I.V."/>
            <person name="Martin F.M."/>
            <person name="Hacquard S."/>
        </authorList>
    </citation>
    <scope>NUCLEOTIDE SEQUENCE [LARGE SCALE GENOMIC DNA]</scope>
    <source>
        <strain evidence="2 3">MPI-SDFR-AT-0080</strain>
    </source>
</reference>
<evidence type="ECO:0000313" key="2">
    <source>
        <dbReference type="EMBL" id="KAH7064596.1"/>
    </source>
</evidence>
<dbReference type="EMBL" id="JAGTJR010000001">
    <property type="protein sequence ID" value="KAH7064596.1"/>
    <property type="molecule type" value="Genomic_DNA"/>
</dbReference>
<dbReference type="PANTHER" id="PTHR15410:SF2">
    <property type="entry name" value="HIRA-INTERACTING PROTEIN 3"/>
    <property type="match status" value="1"/>
</dbReference>
<dbReference type="Proteomes" id="UP000774617">
    <property type="component" value="Unassembled WGS sequence"/>
</dbReference>
<name>A0ABQ8GTK1_9PEZI</name>
<comment type="caution">
    <text evidence="2">The sequence shown here is derived from an EMBL/GenBank/DDBJ whole genome shotgun (WGS) entry which is preliminary data.</text>
</comment>
<dbReference type="PANTHER" id="PTHR15410">
    <property type="entry name" value="HIRA-INTERACTING PROTEIN 3"/>
    <property type="match status" value="1"/>
</dbReference>
<accession>A0ABQ8GTK1</accession>
<protein>
    <submittedName>
        <fullName evidence="2">Transcriptional regulator</fullName>
    </submittedName>
</protein>
<feature type="compositionally biased region" description="Basic and acidic residues" evidence="1">
    <location>
        <begin position="137"/>
        <end position="146"/>
    </location>
</feature>
<feature type="region of interest" description="Disordered" evidence="1">
    <location>
        <begin position="315"/>
        <end position="359"/>
    </location>
</feature>
<proteinExistence type="predicted"/>